<dbReference type="InterPro" id="IPR027417">
    <property type="entry name" value="P-loop_NTPase"/>
</dbReference>
<proteinExistence type="predicted"/>
<sequence length="487" mass="53668">MSDRTRGADVTDFAATLLKASRGFKAGEPLEFTHWQSWLMERLLELDPESGLMRYRRAVIGLPRKNGKSLLGTALALEHLVYGPQGGQIYSAASDRQQAKIVFGEARQQVLDNPALSRIVKVYRDALELPSKGSVYRALSADAMRAHGLAPSLVVADELHAWPSSISNTRGDELWEALTQGSADRPESLVVGITTAGGNTDTLLGRLYEHGKRVAAGEIDDPQFGFWWWEAGQDADPTDPASWTIANPNLAEGLLDQGDFEAAIASAGSAGFAGFQRYRLNQWVRLAGEDFISPHHWAEAQRDETIKPGAKICAGFDGSVSGDATGLVAIDVETGTMKVLNVWEPDPQDPEWTVDRADVNASVQRMFADYDVQMLWCDPSFYEPDVLEWSKQWRRKVERIPPTNHRIAPMAQQFLADLVAKEIGHDGDPRLQRHVLNAVATESGSFRKEKRGSPRKVDLLACAVLANGARSVFKDRKTSPNRKAVIL</sequence>
<organism evidence="2">
    <name type="scientific">uncultured Caudovirales phage</name>
    <dbReference type="NCBI Taxonomy" id="2100421"/>
    <lineage>
        <taxon>Viruses</taxon>
        <taxon>Duplodnaviria</taxon>
        <taxon>Heunggongvirae</taxon>
        <taxon>Uroviricota</taxon>
        <taxon>Caudoviricetes</taxon>
        <taxon>Peduoviridae</taxon>
        <taxon>Maltschvirus</taxon>
        <taxon>Maltschvirus maltsch</taxon>
    </lineage>
</organism>
<evidence type="ECO:0000259" key="1">
    <source>
        <dbReference type="Pfam" id="PF03354"/>
    </source>
</evidence>
<dbReference type="Gene3D" id="3.30.420.240">
    <property type="match status" value="1"/>
</dbReference>
<reference evidence="2" key="1">
    <citation type="submission" date="2020-04" db="EMBL/GenBank/DDBJ databases">
        <authorList>
            <person name="Chiriac C."/>
            <person name="Salcher M."/>
            <person name="Ghai R."/>
            <person name="Kavagutti S V."/>
        </authorList>
    </citation>
    <scope>NUCLEOTIDE SEQUENCE</scope>
</reference>
<dbReference type="Gene3D" id="3.40.50.300">
    <property type="entry name" value="P-loop containing nucleotide triphosphate hydrolases"/>
    <property type="match status" value="1"/>
</dbReference>
<name>A0A6J5N3Q3_9CAUD</name>
<accession>A0A6J5N3Q3</accession>
<protein>
    <submittedName>
        <fullName evidence="2">COG4626 Phage terminase-like protein, large subunit</fullName>
    </submittedName>
</protein>
<dbReference type="EMBL" id="LR796588">
    <property type="protein sequence ID" value="CAB4152631.1"/>
    <property type="molecule type" value="Genomic_DNA"/>
</dbReference>
<dbReference type="Pfam" id="PF03354">
    <property type="entry name" value="TerL_ATPase"/>
    <property type="match status" value="1"/>
</dbReference>
<evidence type="ECO:0000313" key="2">
    <source>
        <dbReference type="EMBL" id="CAB4152631.1"/>
    </source>
</evidence>
<dbReference type="InterPro" id="IPR005021">
    <property type="entry name" value="Terminase_largesu-like"/>
</dbReference>
<gene>
    <name evidence="2" type="ORF">UFOVP609_19</name>
</gene>
<dbReference type="PANTHER" id="PTHR41287:SF1">
    <property type="entry name" value="PROTEIN YMFN"/>
    <property type="match status" value="1"/>
</dbReference>
<feature type="domain" description="Terminase large subunit-like ATPase" evidence="1">
    <location>
        <begin position="49"/>
        <end position="212"/>
    </location>
</feature>
<dbReference type="InterPro" id="IPR046461">
    <property type="entry name" value="TerL_ATPase"/>
</dbReference>
<dbReference type="PANTHER" id="PTHR41287">
    <property type="match status" value="1"/>
</dbReference>